<evidence type="ECO:0000313" key="1">
    <source>
        <dbReference type="EMBL" id="MBS8262467.1"/>
    </source>
</evidence>
<organism evidence="1 2">
    <name type="scientific">Roseibium polysiphoniae</name>
    <dbReference type="NCBI Taxonomy" id="2571221"/>
    <lineage>
        <taxon>Bacteria</taxon>
        <taxon>Pseudomonadati</taxon>
        <taxon>Pseudomonadota</taxon>
        <taxon>Alphaproteobacteria</taxon>
        <taxon>Hyphomicrobiales</taxon>
        <taxon>Stappiaceae</taxon>
        <taxon>Roseibium</taxon>
    </lineage>
</organism>
<evidence type="ECO:0000313" key="2">
    <source>
        <dbReference type="Proteomes" id="UP000705379"/>
    </source>
</evidence>
<name>A0A944CH31_9HYPH</name>
<accession>A0A944CH31</accession>
<dbReference type="EMBL" id="QTKU01000005">
    <property type="protein sequence ID" value="MBS8262467.1"/>
    <property type="molecule type" value="Genomic_DNA"/>
</dbReference>
<comment type="caution">
    <text evidence="1">The sequence shown here is derived from an EMBL/GenBank/DDBJ whole genome shotgun (WGS) entry which is preliminary data.</text>
</comment>
<dbReference type="RefSeq" id="WP_213217786.1">
    <property type="nucleotide sequence ID" value="NZ_QTKU01000005.1"/>
</dbReference>
<sequence length="289" mass="31659">MNRQDIVAGLAERDDLPWPTLSFCLETPAACVPTFLLLLEREARGLSVSAEEHDALFFGIHLLAALRIEEAFKPLSAILCGDSQKAAALVHDSIGDTIPRALMALGADQTDACWDIVASPRTDWLVREAFLRCWTFNVLEGHLSLEIATEKLRQFPTTVAPEPDNLLWIAWMTAIADLGLTSLSPLVQLTFESGQIEPNALGVLPSDMKVFRDDLEDALHARADDDTGTYAHWLEHKAYTPFSGTLQDFIQAGKHVLKDGGLSEDRLPSDARLLVAADSTNPFDGPSRG</sequence>
<gene>
    <name evidence="1" type="ORF">DYI23_19740</name>
</gene>
<reference evidence="1" key="2">
    <citation type="journal article" date="2021" name="Microorganisms">
        <title>Bacterial Dimethylsulfoniopropionate Biosynthesis in the East China Sea.</title>
        <authorList>
            <person name="Liu J."/>
            <person name="Zhang Y."/>
            <person name="Liu J."/>
            <person name="Zhong H."/>
            <person name="Williams B.T."/>
            <person name="Zheng Y."/>
            <person name="Curson A.R.J."/>
            <person name="Sun C."/>
            <person name="Sun H."/>
            <person name="Song D."/>
            <person name="Wagner Mackenzie B."/>
            <person name="Bermejo Martinez A."/>
            <person name="Todd J.D."/>
            <person name="Zhang X.H."/>
        </authorList>
    </citation>
    <scope>NUCLEOTIDE SEQUENCE</scope>
    <source>
        <strain evidence="1">AESS21</strain>
    </source>
</reference>
<dbReference type="Proteomes" id="UP000705379">
    <property type="component" value="Unassembled WGS sequence"/>
</dbReference>
<protein>
    <submittedName>
        <fullName evidence="1">Uncharacterized protein</fullName>
    </submittedName>
</protein>
<reference evidence="1" key="1">
    <citation type="submission" date="2018-08" db="EMBL/GenBank/DDBJ databases">
        <authorList>
            <person name="Jin W."/>
            <person name="Wang H."/>
            <person name="Yang Y."/>
            <person name="Li M."/>
            <person name="Liu J."/>
        </authorList>
    </citation>
    <scope>NUCLEOTIDE SEQUENCE</scope>
    <source>
        <strain evidence="1">AESS21</strain>
    </source>
</reference>
<proteinExistence type="predicted"/>
<dbReference type="AlphaFoldDB" id="A0A944CH31"/>